<dbReference type="SUPFAM" id="SSF51419">
    <property type="entry name" value="PLP-binding barrel"/>
    <property type="match status" value="1"/>
</dbReference>
<dbReference type="PIRSF" id="PIRSF004848">
    <property type="entry name" value="YBL036c_PLPDEIII"/>
    <property type="match status" value="1"/>
</dbReference>
<dbReference type="Pfam" id="PF01168">
    <property type="entry name" value="Ala_racemase_N"/>
    <property type="match status" value="1"/>
</dbReference>
<evidence type="ECO:0000256" key="3">
    <source>
        <dbReference type="PIRSR" id="PIRSR004848-1"/>
    </source>
</evidence>
<dbReference type="Gene3D" id="3.20.20.10">
    <property type="entry name" value="Alanine racemase"/>
    <property type="match status" value="1"/>
</dbReference>
<gene>
    <name evidence="6" type="ORF">BW727_100447</name>
</gene>
<evidence type="ECO:0000313" key="7">
    <source>
        <dbReference type="Proteomes" id="UP000188993"/>
    </source>
</evidence>
<dbReference type="OrthoDB" id="9804072at2"/>
<dbReference type="InterPro" id="IPR011078">
    <property type="entry name" value="PyrdxlP_homeostasis"/>
</dbReference>
<evidence type="ECO:0000256" key="1">
    <source>
        <dbReference type="ARBA" id="ARBA00022898"/>
    </source>
</evidence>
<proteinExistence type="inferred from homology"/>
<dbReference type="InterPro" id="IPR001608">
    <property type="entry name" value="Ala_racemase_N"/>
</dbReference>
<evidence type="ECO:0000256" key="4">
    <source>
        <dbReference type="RuleBase" id="RU004514"/>
    </source>
</evidence>
<protein>
    <recommendedName>
        <fullName evidence="2">Pyridoxal phosphate homeostasis protein</fullName>
        <shortName evidence="2">PLP homeostasis protein</shortName>
    </recommendedName>
</protein>
<feature type="modified residue" description="N6-(pyridoxal phosphate)lysine" evidence="2 3">
    <location>
        <position position="35"/>
    </location>
</feature>
<comment type="similarity">
    <text evidence="2 4">Belongs to the pyridoxal phosphate-binding protein YggS/PROSC family.</text>
</comment>
<dbReference type="GO" id="GO:0030170">
    <property type="term" value="F:pyridoxal phosphate binding"/>
    <property type="evidence" value="ECO:0007669"/>
    <property type="project" value="UniProtKB-UniRule"/>
</dbReference>
<organism evidence="6 7">
    <name type="scientific">Jeotgalibaca dankookensis</name>
    <dbReference type="NCBI Taxonomy" id="708126"/>
    <lineage>
        <taxon>Bacteria</taxon>
        <taxon>Bacillati</taxon>
        <taxon>Bacillota</taxon>
        <taxon>Bacilli</taxon>
        <taxon>Lactobacillales</taxon>
        <taxon>Carnobacteriaceae</taxon>
        <taxon>Jeotgalibaca</taxon>
    </lineage>
</organism>
<dbReference type="PROSITE" id="PS01211">
    <property type="entry name" value="UPF0001"/>
    <property type="match status" value="1"/>
</dbReference>
<accession>A0A1S6IMT1</accession>
<dbReference type="RefSeq" id="WP_062471248.1">
    <property type="nucleotide sequence ID" value="NZ_BBYN01000028.1"/>
</dbReference>
<dbReference type="CDD" id="cd00635">
    <property type="entry name" value="PLPDE_III_YBL036c_like"/>
    <property type="match status" value="1"/>
</dbReference>
<feature type="domain" description="Alanine racemase N-terminal" evidence="5">
    <location>
        <begin position="30"/>
        <end position="222"/>
    </location>
</feature>
<name>A0A1S6IMT1_9LACT</name>
<keyword evidence="1 2" id="KW-0663">Pyridoxal phosphate</keyword>
<dbReference type="AlphaFoldDB" id="A0A1S6IMT1"/>
<dbReference type="InterPro" id="IPR029066">
    <property type="entry name" value="PLP-binding_barrel"/>
</dbReference>
<dbReference type="FunFam" id="3.20.20.10:FF:000018">
    <property type="entry name" value="Pyridoxal phosphate homeostasis protein"/>
    <property type="match status" value="1"/>
</dbReference>
<comment type="cofactor">
    <cofactor evidence="3">
        <name>pyridoxal 5'-phosphate</name>
        <dbReference type="ChEBI" id="CHEBI:597326"/>
    </cofactor>
</comment>
<keyword evidence="7" id="KW-1185">Reference proteome</keyword>
<comment type="function">
    <text evidence="2">Pyridoxal 5'-phosphate (PLP)-binding protein, which is involved in PLP homeostasis.</text>
</comment>
<dbReference type="NCBIfam" id="TIGR00044">
    <property type="entry name" value="YggS family pyridoxal phosphate-dependent enzyme"/>
    <property type="match status" value="1"/>
</dbReference>
<dbReference type="PANTHER" id="PTHR10146">
    <property type="entry name" value="PROLINE SYNTHETASE CO-TRANSCRIBED BACTERIAL HOMOLOG PROTEIN"/>
    <property type="match status" value="1"/>
</dbReference>
<dbReference type="HAMAP" id="MF_02087">
    <property type="entry name" value="PLP_homeostasis"/>
    <property type="match status" value="1"/>
</dbReference>
<dbReference type="EMBL" id="CP019728">
    <property type="protein sequence ID" value="AQS52840.1"/>
    <property type="molecule type" value="Genomic_DNA"/>
</dbReference>
<evidence type="ECO:0000256" key="2">
    <source>
        <dbReference type="HAMAP-Rule" id="MF_02087"/>
    </source>
</evidence>
<dbReference type="KEGG" id="jda:BW727_100447"/>
<sequence length="224" mass="25525">MTIDSNYQRVESAIQSHLNAVTRNRDTLICVAVTKLQSLNDTEVLYQNGCRHFGENRVEGLLEKKSFFKQNDITWHFIGSLQTRKVKEVINKIDYFHSLDRESLAKEINKRAEKPVSCFVQVNVTGELSKHGISPNELDAFIKTIENYPMIHVVGLMTMAPIHAQETELRACFRTLKELQESIASQKLSYAPCHETSMGMSRDYPIAIEEGATFIRVGSALFER</sequence>
<dbReference type="STRING" id="708126.BW727_100447"/>
<reference evidence="6 7" key="1">
    <citation type="journal article" date="2014" name="Int. J. Syst. Evol. Microbiol.">
        <title>Jeotgalibaca dankookensis gen. nov., sp. nov., a member of the family Carnobacteriaceae, isolated from seujeot (Korean traditional food).</title>
        <authorList>
            <person name="Lee D.G."/>
            <person name="Trujillo M.E."/>
            <person name="Kang H."/>
            <person name="Ahn T.Y."/>
        </authorList>
    </citation>
    <scope>NUCLEOTIDE SEQUENCE [LARGE SCALE GENOMIC DNA]</scope>
    <source>
        <strain evidence="6 7">EX-07</strain>
    </source>
</reference>
<evidence type="ECO:0000259" key="5">
    <source>
        <dbReference type="Pfam" id="PF01168"/>
    </source>
</evidence>
<dbReference type="PANTHER" id="PTHR10146:SF14">
    <property type="entry name" value="PYRIDOXAL PHOSPHATE HOMEOSTASIS PROTEIN"/>
    <property type="match status" value="1"/>
</dbReference>
<dbReference type="Proteomes" id="UP000188993">
    <property type="component" value="Chromosome"/>
</dbReference>
<evidence type="ECO:0000313" key="6">
    <source>
        <dbReference type="EMBL" id="AQS52840.1"/>
    </source>
</evidence>